<dbReference type="Gene3D" id="3.30.70.3290">
    <property type="match status" value="2"/>
</dbReference>
<dbReference type="SMART" id="SM00825">
    <property type="entry name" value="PKS_KS"/>
    <property type="match status" value="2"/>
</dbReference>
<dbReference type="Gene3D" id="3.40.50.720">
    <property type="entry name" value="NAD(P)-binding Rossmann-like Domain"/>
    <property type="match status" value="2"/>
</dbReference>
<dbReference type="InterPro" id="IPR049900">
    <property type="entry name" value="PKS_mFAS_DH"/>
</dbReference>
<dbReference type="InterPro" id="IPR016036">
    <property type="entry name" value="Malonyl_transacylase_ACP-bd"/>
</dbReference>
<evidence type="ECO:0000313" key="14">
    <source>
        <dbReference type="EMBL" id="MBP2325805.1"/>
    </source>
</evidence>
<dbReference type="InterPro" id="IPR001227">
    <property type="entry name" value="Ac_transferase_dom_sf"/>
</dbReference>
<evidence type="ECO:0000256" key="6">
    <source>
        <dbReference type="ARBA" id="ARBA00023194"/>
    </source>
</evidence>
<dbReference type="InterPro" id="IPR016039">
    <property type="entry name" value="Thiolase-like"/>
</dbReference>
<dbReference type="PROSITE" id="PS52019">
    <property type="entry name" value="PKS_MFAS_DH"/>
    <property type="match status" value="2"/>
</dbReference>
<feature type="domain" description="Carrier" evidence="11">
    <location>
        <begin position="3158"/>
        <end position="3233"/>
    </location>
</feature>
<dbReference type="Gene3D" id="3.40.366.10">
    <property type="entry name" value="Malonyl-Coenzyme A Acyl Carrier Protein, domain 2"/>
    <property type="match status" value="2"/>
</dbReference>
<name>A0ABS4TPB1_9PSEU</name>
<dbReference type="InterPro" id="IPR020807">
    <property type="entry name" value="PKS_DH"/>
</dbReference>
<dbReference type="SUPFAM" id="SSF55048">
    <property type="entry name" value="Probable ACP-binding domain of malonyl-CoA ACP transacylase"/>
    <property type="match status" value="2"/>
</dbReference>
<dbReference type="InterPro" id="IPR036291">
    <property type="entry name" value="NAD(P)-bd_dom_sf"/>
</dbReference>
<evidence type="ECO:0000259" key="11">
    <source>
        <dbReference type="PROSITE" id="PS50075"/>
    </source>
</evidence>
<keyword evidence="7" id="KW-0511">Multifunctional enzyme</keyword>
<dbReference type="InterPro" id="IPR014030">
    <property type="entry name" value="Ketoacyl_synth_N"/>
</dbReference>
<dbReference type="CDD" id="cd00833">
    <property type="entry name" value="PKS"/>
    <property type="match status" value="2"/>
</dbReference>
<dbReference type="EMBL" id="JAGINW010000001">
    <property type="protein sequence ID" value="MBP2325805.1"/>
    <property type="molecule type" value="Genomic_DNA"/>
</dbReference>
<keyword evidence="3" id="KW-0596">Phosphopantetheine</keyword>
<protein>
    <submittedName>
        <fullName evidence="14">Acyl transferase domain-containing protein/short-subunit dehydrogenase/acyl carrier protein</fullName>
    </submittedName>
</protein>
<sequence length="3267" mass="343978">MSASVEQIVEALRKSVQDNERLRQQNATLRAAAGEPIAIVAMSCRFPGGVTTPDGLWQMVADGRDVMSEFPADRGWDPHVYDPEPGKPGKSYAHEGGFLHDAAEFDADFFGISPKQAQLMDTQQRLLLETSWEAFERAGIDPTSLRGSDTGVFAGVMYHDYGDGSAGSIVSGRVAYTLGLEGPAMTIDTACSSSLVALHLACQALRQGECSLALAGGVTVMATPQMLVYFSEQRGLAPDGRCKPFAAAADGTGWAEGVGVLLVEKLSDARKNGHPILAVVRGSAVNQDGASSGLTTPNGPAQQRVIRAALANARLSTSDVDAVEAHGTGTVLGDPIEAQALLATYGRDRDKPLWLGSIKSNMGHAQAAAGVAGIIKMVEAMRHGVLPRTLHVDSPSPQVDWSAGDVRLLTREQEWTSVTRRAGISSFGLSGTNAHVIIEQAPAVEPVADGPDLPMVPLVLSGKTPTAVAAQATRLLSYLDERAENVGFSLATGRAALEHRAVVLGSNREDLEHGLTELGRGGNASGLIRGPGRFPGLTAFLFTGQGSQRLGMGKQLYSAFPVFASALDAVLAHLDVRDVIFGSDAEALDQTGNAQPALFAIEVALYRLIESWGIVPDYLAGHSVGEIAAAHVAGVLSLEDACALVAARGRLMQALPPGGAMVAIEATEAQITPLLTARVSIAAVNGPSAVVIAGDETEVVTIASLFEKTKRLRVSHAFHSPLMDPMLAEFRHAIADIEFGLPKIPLISDMGSVGYWVRHVRDTVRFSENVQFLSSIGVTRFLEIGPDAVLTGMAQQSAEGAVFAPSMRRDRPEVATLLTAVSQMYVAGATVDWSAFFEGSRRVDLPTYPFQRQRFWMDPPGLAGDFDHPILSNSVSLASGGIVLTGSLSVEKQPWLADHEVLGTILLPGSAFVDLAIRAGSEAGCARIEELTLQAPLVISGTMDIQVTVGPLESGTRTVHIHSQTDGTWHLHAKGTLCAPKVAFGALDAPNATLGAQQWLPVGAREMDVSGAYDTLLRLGLAYGPVFQGLQAAWRYEDAIYAEVALPEDPGGFGIHPALLDSAMHAAMLDSERTSLPFVWRGVELHATGAATLRVKITQPTPDTLSLQAPGVLEVESLISRPVSFERPAESLFEIVWNPIEVTKAGLSDAVLECVTPDGEVLAAMHSLTARVLGELQSWLSGEWPAKLVVVTTNAVAVSEQDGMDVVQAPIWGLVRAAQAENPDQFVLVDLDGSPRSQDALAAAIASGEPEMAIRAGTVFVPRLVKAAGSQPEWNADDRVLITGGTGGLGALVTRHLVTEHGVRHLVLASRRGLDAPGARELLDELGPNVMVVACDVSSRDAVAALLAEHPVTAVIHAAGVLDDGLIGSLTPDRLGTVFAPKADAAWHLHELTKNLSKFVMFSSIAGVTGSAGQGNYAAANAFLDGLAAHRRANGLVGVSMAFGHWSAGLGTDFGRMQPLSDEEGLALFDAALSGRTQMVPVRLDLPALRGTAVPPVLRGLVRMPARRKQAEDVLELVRGHVAAVLGHASAVSIEPDRPFEQLGFDSLAAVELRNQLNLATGLRLPATLIFDHPTANAVADHIRSLRSGQRDPVEAPSATADVSDDPIVIVSMSCRYPGGIKSSLDLWRVVADGVDVMSELPVDRGWDEKLYDPEPGKPGKSYTKIGGFLYDAAEFDPAFFGISPREAVAMDPQQRLLLETSWEALELAGIDPASLRGSSTGVFAGVMYHDYGGGTAGSVVSGRISYTLGLEGPAVTVDTACSSSLVALHLAAQALRSGECSLALVGGVTVMSTPDNLVYFSEQRGLAPDGRCKSFAGAADGTGWSEGAGVLLVERLSDAQRNGHPVLAIVRGSAINQDGASNGLTAPNGPAQQRVIHQALANAGLAAADVDVVEAHGTGTTLGDPIEAQALLATYGQDRERPLWLGSVKSNMGHTQAAAGVAGVIKMVEAMRHGVLPPTLHVDEPTPQVDWAGGDVRLLTVALDWVSECRRAGISSFGLSGTNAHVIIEQAPGPSASPRPVNASLMPWVISGKTPEALRAQAARILSHVESRGELDPWHVGYSLATSRVAFQHRAAVIGDRARLIRGLGMLAQGETGHGVVRTSTQGAGKTAFMFAGQGAQHLGMGQELHAMFPAFAAAFDAAVAELDKGLYLPLLGVLWGDEEDLINQTMFTQAGLFAVEVALFRLLESWGVRPDYLAGHSIGEISAAHVAGMLSLADACALVAARGRLMQALPSGGAMVAIEATEAEVAEMITGKVGIAAMNGPRSVVVSGVADVALEIAARFAAQGRKTKRLPVSHAFHSPLMDPMLDEFRTVVAGLTFDEPQIPIVSTVTGGITDIRAPEYWVQHVRRPVRFADGITFLAAQGITRFVELGPDAVLTGLVQRSLGPDAMVIPAMRQNRPESVAITTALAQLHTSGEHVSWETYFAGACRIDLPTYAFQRQRYWMNAPMASTGLTRLGQTEIDHPLLAAAVPAPDSGAVTFTGRLSAETQPWVTDHDILGNILLPGTAFVDLAIRAGSQAGFPVIQELTLQAPLVLADSRAIQVVVGAPENSGRTVHIYSQADDTWLLHAEGVLCVPNATLGTSDAPNVALGAKLWPPVGAEEVDVAGAYDMLLSRGYGYGPVFQGLRKAWTRGGELFAEVSLPEDTDVDGFGIHPALLDSAMHVGLIGLQGDDTLLPFSWNGVTLHASGATSLRVRMAPAEGDGTTIQVADETGNPVLSVESLVSRPVSPDQLRAGVPLLRIEWTVIPAGEPGELPTVLEVTSPDGGIPIAVRSVLEQVLGVVQEWLADSGNAGSQLVVLTKNAVSVHEDEGADVRQAPVWGLIRAAEAENPGRFVLVDIDNEDTSRQAMAAAVATGEPEIAIRAGEISVPRLAKAQPQDGPEWTGTVLITGGTGALGALIAKHLVAERGIRSLVLASRRGIDAPGAPELRMELTKLGASVRIAACDVSDKDSLAELFADHDFSGIVHIAGIADNGVISSLTPDRIDAVLESKADAAWHLHELSRDLDLTAFVLFSSAGGLVLAAGQGNYAAANVFLDALAAQRRVQGLPATSMAYGLWGVGLSATLQDTDLERMKQAGMPALSAEEGLALFDAALGADQAVVVPIKLDVGTLRTRDHLPALLRGLVRIPCNLAETTDLREQLAGLTAEQRARNVLEVVRTHIAAVLGHESASAIDPDRTFAQLGFDSLSSIELRNQLTSATGLRLPATLIFDHPTASAVTSLLVSEMAESEMAETASSLDDDIESATADELFRILDSEPYS</sequence>
<dbReference type="InterPro" id="IPR057326">
    <property type="entry name" value="KR_dom"/>
</dbReference>
<feature type="active site" description="Proton acceptor; for dehydratase activity" evidence="9">
    <location>
        <position position="899"/>
    </location>
</feature>
<feature type="coiled-coil region" evidence="10">
    <location>
        <begin position="5"/>
        <end position="32"/>
    </location>
</feature>
<feature type="domain" description="Ketosynthase family 3 (KS3)" evidence="12">
    <location>
        <begin position="1605"/>
        <end position="2011"/>
    </location>
</feature>
<feature type="region of interest" description="N-terminal hotdog fold" evidence="9">
    <location>
        <begin position="2468"/>
        <end position="2585"/>
    </location>
</feature>
<feature type="active site" description="Proton donor; for dehydratase activity" evidence="9">
    <location>
        <position position="1061"/>
    </location>
</feature>
<evidence type="ECO:0000256" key="5">
    <source>
        <dbReference type="ARBA" id="ARBA00022679"/>
    </source>
</evidence>
<proteinExistence type="predicted"/>
<dbReference type="PROSITE" id="PS00012">
    <property type="entry name" value="PHOSPHOPANTETHEINE"/>
    <property type="match status" value="2"/>
</dbReference>
<dbReference type="InterPro" id="IPR032821">
    <property type="entry name" value="PKS_assoc"/>
</dbReference>
<dbReference type="SMART" id="SM01294">
    <property type="entry name" value="PKS_PP_betabranch"/>
    <property type="match status" value="2"/>
</dbReference>
<dbReference type="InterPro" id="IPR049551">
    <property type="entry name" value="PKS_DH_C"/>
</dbReference>
<dbReference type="Pfam" id="PF08659">
    <property type="entry name" value="KR"/>
    <property type="match status" value="2"/>
</dbReference>
<dbReference type="InterPro" id="IPR049552">
    <property type="entry name" value="PKS_DH_N"/>
</dbReference>
<dbReference type="InterPro" id="IPR042104">
    <property type="entry name" value="PKS_dehydratase_sf"/>
</dbReference>
<dbReference type="SUPFAM" id="SSF47336">
    <property type="entry name" value="ACP-like"/>
    <property type="match status" value="2"/>
</dbReference>
<dbReference type="Pfam" id="PF00109">
    <property type="entry name" value="ketoacyl-synt"/>
    <property type="match status" value="2"/>
</dbReference>
<dbReference type="CDD" id="cd08956">
    <property type="entry name" value="KR_3_FAS_SDR_x"/>
    <property type="match status" value="2"/>
</dbReference>
<dbReference type="SMART" id="SM00823">
    <property type="entry name" value="PKS_PP"/>
    <property type="match status" value="2"/>
</dbReference>
<evidence type="ECO:0000313" key="15">
    <source>
        <dbReference type="Proteomes" id="UP001519332"/>
    </source>
</evidence>
<keyword evidence="10" id="KW-0175">Coiled coil</keyword>
<feature type="region of interest" description="C-terminal hotdog fold" evidence="9">
    <location>
        <begin position="1004"/>
        <end position="1179"/>
    </location>
</feature>
<dbReference type="InterPro" id="IPR020841">
    <property type="entry name" value="PKS_Beta-ketoAc_synthase_dom"/>
</dbReference>
<dbReference type="SMART" id="SM00826">
    <property type="entry name" value="PKS_DH"/>
    <property type="match status" value="2"/>
</dbReference>
<dbReference type="Pfam" id="PF00698">
    <property type="entry name" value="Acyl_transf_1"/>
    <property type="match status" value="2"/>
</dbReference>
<evidence type="ECO:0000256" key="7">
    <source>
        <dbReference type="ARBA" id="ARBA00023268"/>
    </source>
</evidence>
<dbReference type="InterPro" id="IPR016035">
    <property type="entry name" value="Acyl_Trfase/lysoPLipase"/>
</dbReference>
<feature type="region of interest" description="N-terminal hotdog fold" evidence="9">
    <location>
        <begin position="868"/>
        <end position="984"/>
    </location>
</feature>
<dbReference type="Proteomes" id="UP001519332">
    <property type="component" value="Unassembled WGS sequence"/>
</dbReference>
<evidence type="ECO:0000256" key="2">
    <source>
        <dbReference type="ARBA" id="ARBA00004792"/>
    </source>
</evidence>
<dbReference type="PANTHER" id="PTHR43775">
    <property type="entry name" value="FATTY ACID SYNTHASE"/>
    <property type="match status" value="1"/>
</dbReference>
<dbReference type="Gene3D" id="1.10.1200.10">
    <property type="entry name" value="ACP-like"/>
    <property type="match status" value="2"/>
</dbReference>
<dbReference type="InterPro" id="IPR015083">
    <property type="entry name" value="NorB/c/GfsB-D-like_docking"/>
</dbReference>
<dbReference type="PROSITE" id="PS52004">
    <property type="entry name" value="KS3_2"/>
    <property type="match status" value="2"/>
</dbReference>
<keyword evidence="6" id="KW-0045">Antibiotic biosynthesis</keyword>
<feature type="domain" description="Carrier" evidence="11">
    <location>
        <begin position="1512"/>
        <end position="1587"/>
    </location>
</feature>
<keyword evidence="5 14" id="KW-0808">Transferase</keyword>
<feature type="active site" description="Proton donor; for dehydratase activity" evidence="9">
    <location>
        <position position="2664"/>
    </location>
</feature>
<dbReference type="Pfam" id="PF00550">
    <property type="entry name" value="PP-binding"/>
    <property type="match status" value="2"/>
</dbReference>
<dbReference type="SUPFAM" id="SSF53901">
    <property type="entry name" value="Thiolase-like"/>
    <property type="match status" value="2"/>
</dbReference>
<dbReference type="InterPro" id="IPR006162">
    <property type="entry name" value="Ppantetheine_attach_site"/>
</dbReference>
<dbReference type="InterPro" id="IPR036736">
    <property type="entry name" value="ACP-like_sf"/>
</dbReference>
<dbReference type="Pfam" id="PF14765">
    <property type="entry name" value="PS-DH"/>
    <property type="match status" value="2"/>
</dbReference>
<dbReference type="InterPro" id="IPR018201">
    <property type="entry name" value="Ketoacyl_synth_AS"/>
</dbReference>
<dbReference type="Pfam" id="PF08990">
    <property type="entry name" value="Docking"/>
    <property type="match status" value="1"/>
</dbReference>
<dbReference type="GO" id="GO:0016740">
    <property type="term" value="F:transferase activity"/>
    <property type="evidence" value="ECO:0007669"/>
    <property type="project" value="UniProtKB-KW"/>
</dbReference>
<dbReference type="PANTHER" id="PTHR43775:SF51">
    <property type="entry name" value="INACTIVE PHENOLPHTHIOCEROL SYNTHESIS POLYKETIDE SYNTHASE TYPE I PKS1-RELATED"/>
    <property type="match status" value="1"/>
</dbReference>
<comment type="cofactor">
    <cofactor evidence="1">
        <name>pantetheine 4'-phosphate</name>
        <dbReference type="ChEBI" id="CHEBI:47942"/>
    </cofactor>
</comment>
<dbReference type="SUPFAM" id="SSF52151">
    <property type="entry name" value="FabD/lysophospholipase-like"/>
    <property type="match status" value="2"/>
</dbReference>
<feature type="active site" description="Proton acceptor; for dehydratase activity" evidence="9">
    <location>
        <position position="2500"/>
    </location>
</feature>
<dbReference type="Pfam" id="PF22953">
    <property type="entry name" value="SpnB_Rossmann"/>
    <property type="match status" value="2"/>
</dbReference>
<dbReference type="Gene3D" id="3.10.129.110">
    <property type="entry name" value="Polyketide synthase dehydratase"/>
    <property type="match status" value="2"/>
</dbReference>
<dbReference type="SMART" id="SM00827">
    <property type="entry name" value="PKS_AT"/>
    <property type="match status" value="2"/>
</dbReference>
<evidence type="ECO:0000256" key="3">
    <source>
        <dbReference type="ARBA" id="ARBA00022450"/>
    </source>
</evidence>
<feature type="domain" description="PKS/mFAS DH" evidence="13">
    <location>
        <begin position="868"/>
        <end position="1179"/>
    </location>
</feature>
<comment type="caution">
    <text evidence="14">The sequence shown here is derived from an EMBL/GenBank/DDBJ whole genome shotgun (WGS) entry which is preliminary data.</text>
</comment>
<dbReference type="InterPro" id="IPR014031">
    <property type="entry name" value="Ketoacyl_synth_C"/>
</dbReference>
<comment type="pathway">
    <text evidence="2">Antibiotic biosynthesis.</text>
</comment>
<dbReference type="Pfam" id="PF21089">
    <property type="entry name" value="PKS_DH_N"/>
    <property type="match status" value="2"/>
</dbReference>
<accession>A0ABS4TPB1</accession>
<keyword evidence="4" id="KW-0597">Phosphoprotein</keyword>
<dbReference type="SUPFAM" id="SSF51735">
    <property type="entry name" value="NAD(P)-binding Rossmann-fold domains"/>
    <property type="match status" value="4"/>
</dbReference>
<dbReference type="Gene3D" id="3.40.47.10">
    <property type="match status" value="2"/>
</dbReference>
<dbReference type="RefSeq" id="WP_209642956.1">
    <property type="nucleotide sequence ID" value="NZ_JAGINW010000001.1"/>
</dbReference>
<dbReference type="Pfam" id="PF02801">
    <property type="entry name" value="Ketoacyl-synt_C"/>
    <property type="match status" value="2"/>
</dbReference>
<evidence type="ECO:0000256" key="9">
    <source>
        <dbReference type="PROSITE-ProRule" id="PRU01363"/>
    </source>
</evidence>
<dbReference type="PROSITE" id="PS00606">
    <property type="entry name" value="KS3_1"/>
    <property type="match status" value="2"/>
</dbReference>
<dbReference type="Pfam" id="PF16197">
    <property type="entry name" value="KAsynt_C_assoc"/>
    <property type="match status" value="2"/>
</dbReference>
<feature type="region of interest" description="C-terminal hotdog fold" evidence="9">
    <location>
        <begin position="2605"/>
        <end position="2739"/>
    </location>
</feature>
<dbReference type="PROSITE" id="PS50075">
    <property type="entry name" value="CARRIER"/>
    <property type="match status" value="2"/>
</dbReference>
<evidence type="ECO:0000259" key="12">
    <source>
        <dbReference type="PROSITE" id="PS52004"/>
    </source>
</evidence>
<dbReference type="InterPro" id="IPR013968">
    <property type="entry name" value="PKS_KR"/>
</dbReference>
<keyword evidence="15" id="KW-1185">Reference proteome</keyword>
<reference evidence="14 15" key="1">
    <citation type="submission" date="2021-03" db="EMBL/GenBank/DDBJ databases">
        <title>Sequencing the genomes of 1000 actinobacteria strains.</title>
        <authorList>
            <person name="Klenk H.-P."/>
        </authorList>
    </citation>
    <scope>NUCLEOTIDE SEQUENCE [LARGE SCALE GENOMIC DNA]</scope>
    <source>
        <strain evidence="14 15">DSM 46670</strain>
    </source>
</reference>
<dbReference type="InterPro" id="IPR055123">
    <property type="entry name" value="SpnB-like_Rossmann"/>
</dbReference>
<evidence type="ECO:0000256" key="8">
    <source>
        <dbReference type="ARBA" id="ARBA00023315"/>
    </source>
</evidence>
<dbReference type="InterPro" id="IPR009081">
    <property type="entry name" value="PP-bd_ACP"/>
</dbReference>
<gene>
    <name evidence="14" type="ORF">JOF56_006190</name>
</gene>
<evidence type="ECO:0000256" key="1">
    <source>
        <dbReference type="ARBA" id="ARBA00001957"/>
    </source>
</evidence>
<feature type="domain" description="PKS/mFAS DH" evidence="13">
    <location>
        <begin position="2468"/>
        <end position="2739"/>
    </location>
</feature>
<dbReference type="InterPro" id="IPR050091">
    <property type="entry name" value="PKS_NRPS_Biosynth_Enz"/>
</dbReference>
<evidence type="ECO:0000256" key="4">
    <source>
        <dbReference type="ARBA" id="ARBA00022553"/>
    </source>
</evidence>
<evidence type="ECO:0000256" key="10">
    <source>
        <dbReference type="SAM" id="Coils"/>
    </source>
</evidence>
<organism evidence="14 15">
    <name type="scientific">Kibdelosporangium banguiense</name>
    <dbReference type="NCBI Taxonomy" id="1365924"/>
    <lineage>
        <taxon>Bacteria</taxon>
        <taxon>Bacillati</taxon>
        <taxon>Actinomycetota</taxon>
        <taxon>Actinomycetes</taxon>
        <taxon>Pseudonocardiales</taxon>
        <taxon>Pseudonocardiaceae</taxon>
        <taxon>Kibdelosporangium</taxon>
    </lineage>
</organism>
<evidence type="ECO:0000259" key="13">
    <source>
        <dbReference type="PROSITE" id="PS52019"/>
    </source>
</evidence>
<keyword evidence="8" id="KW-0012">Acyltransferase</keyword>
<dbReference type="SMART" id="SM00822">
    <property type="entry name" value="PKS_KR"/>
    <property type="match status" value="2"/>
</dbReference>
<dbReference type="InterPro" id="IPR020806">
    <property type="entry name" value="PKS_PP-bd"/>
</dbReference>
<dbReference type="InterPro" id="IPR014043">
    <property type="entry name" value="Acyl_transferase_dom"/>
</dbReference>
<feature type="domain" description="Ketosynthase family 3 (KS3)" evidence="12">
    <location>
        <begin position="34"/>
        <end position="440"/>
    </location>
</feature>